<dbReference type="AlphaFoldDB" id="G2YUG7"/>
<gene>
    <name evidence="1" type="ORF">BofuT4_uP156610.1</name>
</gene>
<dbReference type="HOGENOM" id="CLU_2542323_0_0_1"/>
<sequence>MWKDGHEKVFHVTLSKYGTIVPHTAEHRITPGLAACRLRRGIFVHKHHSSWVVVLPPAGGPRTLLVEGFQASILGLDPQSYER</sequence>
<dbReference type="InParanoid" id="G2YUG7"/>
<protein>
    <submittedName>
        <fullName evidence="1">Uncharacterized protein</fullName>
    </submittedName>
</protein>
<evidence type="ECO:0000313" key="2">
    <source>
        <dbReference type="Proteomes" id="UP000008177"/>
    </source>
</evidence>
<dbReference type="Proteomes" id="UP000008177">
    <property type="component" value="Unplaced contigs"/>
</dbReference>
<organism evidence="1 2">
    <name type="scientific">Botryotinia fuckeliana (strain T4)</name>
    <name type="common">Noble rot fungus</name>
    <name type="synonym">Botrytis cinerea</name>
    <dbReference type="NCBI Taxonomy" id="999810"/>
    <lineage>
        <taxon>Eukaryota</taxon>
        <taxon>Fungi</taxon>
        <taxon>Dikarya</taxon>
        <taxon>Ascomycota</taxon>
        <taxon>Pezizomycotina</taxon>
        <taxon>Leotiomycetes</taxon>
        <taxon>Helotiales</taxon>
        <taxon>Sclerotiniaceae</taxon>
        <taxon>Botrytis</taxon>
    </lineage>
</organism>
<reference evidence="2" key="1">
    <citation type="journal article" date="2011" name="PLoS Genet.">
        <title>Genomic analysis of the necrotrophic fungal pathogens Sclerotinia sclerotiorum and Botrytis cinerea.</title>
        <authorList>
            <person name="Amselem J."/>
            <person name="Cuomo C.A."/>
            <person name="van Kan J.A."/>
            <person name="Viaud M."/>
            <person name="Benito E.P."/>
            <person name="Couloux A."/>
            <person name="Coutinho P.M."/>
            <person name="de Vries R.P."/>
            <person name="Dyer P.S."/>
            <person name="Fillinger S."/>
            <person name="Fournier E."/>
            <person name="Gout L."/>
            <person name="Hahn M."/>
            <person name="Kohn L."/>
            <person name="Lapalu N."/>
            <person name="Plummer K.M."/>
            <person name="Pradier J.M."/>
            <person name="Quevillon E."/>
            <person name="Sharon A."/>
            <person name="Simon A."/>
            <person name="ten Have A."/>
            <person name="Tudzynski B."/>
            <person name="Tudzynski P."/>
            <person name="Wincker P."/>
            <person name="Andrew M."/>
            <person name="Anthouard V."/>
            <person name="Beever R.E."/>
            <person name="Beffa R."/>
            <person name="Benoit I."/>
            <person name="Bouzid O."/>
            <person name="Brault B."/>
            <person name="Chen Z."/>
            <person name="Choquer M."/>
            <person name="Collemare J."/>
            <person name="Cotton P."/>
            <person name="Danchin E.G."/>
            <person name="Da Silva C."/>
            <person name="Gautier A."/>
            <person name="Giraud C."/>
            <person name="Giraud T."/>
            <person name="Gonzalez C."/>
            <person name="Grossetete S."/>
            <person name="Guldener U."/>
            <person name="Henrissat B."/>
            <person name="Howlett B.J."/>
            <person name="Kodira C."/>
            <person name="Kretschmer M."/>
            <person name="Lappartient A."/>
            <person name="Leroch M."/>
            <person name="Levis C."/>
            <person name="Mauceli E."/>
            <person name="Neuveglise C."/>
            <person name="Oeser B."/>
            <person name="Pearson M."/>
            <person name="Poulain J."/>
            <person name="Poussereau N."/>
            <person name="Quesneville H."/>
            <person name="Rascle C."/>
            <person name="Schumacher J."/>
            <person name="Segurens B."/>
            <person name="Sexton A."/>
            <person name="Silva E."/>
            <person name="Sirven C."/>
            <person name="Soanes D.M."/>
            <person name="Talbot N.J."/>
            <person name="Templeton M."/>
            <person name="Yandava C."/>
            <person name="Yarden O."/>
            <person name="Zeng Q."/>
            <person name="Rollins J.A."/>
            <person name="Lebrun M.H."/>
            <person name="Dickman M."/>
        </authorList>
    </citation>
    <scope>NUCLEOTIDE SEQUENCE [LARGE SCALE GENOMIC DNA]</scope>
    <source>
        <strain evidence="2">T4</strain>
    </source>
</reference>
<proteinExistence type="predicted"/>
<evidence type="ECO:0000313" key="1">
    <source>
        <dbReference type="EMBL" id="CCD55265.1"/>
    </source>
</evidence>
<accession>G2YUG7</accession>
<dbReference type="EMBL" id="FQ790354">
    <property type="protein sequence ID" value="CCD55265.1"/>
    <property type="molecule type" value="Genomic_DNA"/>
</dbReference>
<name>G2YUG7_BOTF4</name>